<comment type="caution">
    <text evidence="1">The sequence shown here is derived from an EMBL/GenBank/DDBJ whole genome shotgun (WGS) entry which is preliminary data.</text>
</comment>
<dbReference type="Proteomes" id="UP001500618">
    <property type="component" value="Unassembled WGS sequence"/>
</dbReference>
<sequence>MPYIMAVPYDNARPLWLAASRRVARKPCQSPAATENVTLDADRDSRRAGLELWPTRTFAR</sequence>
<organism evidence="1 2">
    <name type="scientific">Fodinicola feengrottensis</name>
    <dbReference type="NCBI Taxonomy" id="435914"/>
    <lineage>
        <taxon>Bacteria</taxon>
        <taxon>Bacillati</taxon>
        <taxon>Actinomycetota</taxon>
        <taxon>Actinomycetes</taxon>
        <taxon>Mycobacteriales</taxon>
        <taxon>Fodinicola</taxon>
    </lineage>
</organism>
<gene>
    <name evidence="1" type="ORF">GCM10009765_64670</name>
</gene>
<keyword evidence="2" id="KW-1185">Reference proteome</keyword>
<name>A0ABN2IJY3_9ACTN</name>
<proteinExistence type="predicted"/>
<protein>
    <submittedName>
        <fullName evidence="1">Uncharacterized protein</fullName>
    </submittedName>
</protein>
<dbReference type="EMBL" id="BAAANY010000031">
    <property type="protein sequence ID" value="GAA1706300.1"/>
    <property type="molecule type" value="Genomic_DNA"/>
</dbReference>
<evidence type="ECO:0000313" key="1">
    <source>
        <dbReference type="EMBL" id="GAA1706300.1"/>
    </source>
</evidence>
<dbReference type="RefSeq" id="WP_344314038.1">
    <property type="nucleotide sequence ID" value="NZ_BAAANY010000031.1"/>
</dbReference>
<reference evidence="1 2" key="1">
    <citation type="journal article" date="2019" name="Int. J. Syst. Evol. Microbiol.">
        <title>The Global Catalogue of Microorganisms (GCM) 10K type strain sequencing project: providing services to taxonomists for standard genome sequencing and annotation.</title>
        <authorList>
            <consortium name="The Broad Institute Genomics Platform"/>
            <consortium name="The Broad Institute Genome Sequencing Center for Infectious Disease"/>
            <person name="Wu L."/>
            <person name="Ma J."/>
        </authorList>
    </citation>
    <scope>NUCLEOTIDE SEQUENCE [LARGE SCALE GENOMIC DNA]</scope>
    <source>
        <strain evidence="1 2">JCM 14718</strain>
    </source>
</reference>
<evidence type="ECO:0000313" key="2">
    <source>
        <dbReference type="Proteomes" id="UP001500618"/>
    </source>
</evidence>
<accession>A0ABN2IJY3</accession>